<evidence type="ECO:0008006" key="4">
    <source>
        <dbReference type="Google" id="ProtNLM"/>
    </source>
</evidence>
<proteinExistence type="predicted"/>
<name>A0A3D9T641_9ACTN</name>
<evidence type="ECO:0000313" key="3">
    <source>
        <dbReference type="Proteomes" id="UP000256661"/>
    </source>
</evidence>
<gene>
    <name evidence="2" type="ORF">DFJ69_4729</name>
</gene>
<keyword evidence="1" id="KW-0732">Signal</keyword>
<protein>
    <recommendedName>
        <fullName evidence="4">Secreted protein</fullName>
    </recommendedName>
</protein>
<organism evidence="2 3">
    <name type="scientific">Thermomonospora umbrina</name>
    <dbReference type="NCBI Taxonomy" id="111806"/>
    <lineage>
        <taxon>Bacteria</taxon>
        <taxon>Bacillati</taxon>
        <taxon>Actinomycetota</taxon>
        <taxon>Actinomycetes</taxon>
        <taxon>Streptosporangiales</taxon>
        <taxon>Thermomonosporaceae</taxon>
        <taxon>Thermomonospora</taxon>
    </lineage>
</organism>
<dbReference type="RefSeq" id="WP_147312394.1">
    <property type="nucleotide sequence ID" value="NZ_QTTT01000001.1"/>
</dbReference>
<comment type="caution">
    <text evidence="2">The sequence shown here is derived from an EMBL/GenBank/DDBJ whole genome shotgun (WGS) entry which is preliminary data.</text>
</comment>
<dbReference type="EMBL" id="QTTT01000001">
    <property type="protein sequence ID" value="REE99221.1"/>
    <property type="molecule type" value="Genomic_DNA"/>
</dbReference>
<feature type="chain" id="PRO_5017657703" description="Secreted protein" evidence="1">
    <location>
        <begin position="30"/>
        <end position="193"/>
    </location>
</feature>
<accession>A0A3D9T641</accession>
<feature type="signal peptide" evidence="1">
    <location>
        <begin position="1"/>
        <end position="29"/>
    </location>
</feature>
<keyword evidence="3" id="KW-1185">Reference proteome</keyword>
<evidence type="ECO:0000256" key="1">
    <source>
        <dbReference type="SAM" id="SignalP"/>
    </source>
</evidence>
<sequence>MAPKSIRRGLMIGLMVGTMAVTGVPAVSAATGAVAGKPADPVAESAGDLVATRGAALAGGHSHRIHCRVHATRPHLLRHGHGHGHGHGHHRRLIKMAGHIRCNHRVKALRIKVSLYRNGRFHGSSGWRGRHHARHVGVAIARKCHRHGWDDRSRLGGAYYKGKVWAKVVYPHGYNPARRSTIVTTRTVWLRCH</sequence>
<dbReference type="Proteomes" id="UP000256661">
    <property type="component" value="Unassembled WGS sequence"/>
</dbReference>
<reference evidence="2 3" key="1">
    <citation type="submission" date="2018-08" db="EMBL/GenBank/DDBJ databases">
        <title>Sequencing the genomes of 1000 actinobacteria strains.</title>
        <authorList>
            <person name="Klenk H.-P."/>
        </authorList>
    </citation>
    <scope>NUCLEOTIDE SEQUENCE [LARGE SCALE GENOMIC DNA]</scope>
    <source>
        <strain evidence="2 3">DSM 43927</strain>
    </source>
</reference>
<evidence type="ECO:0000313" key="2">
    <source>
        <dbReference type="EMBL" id="REE99221.1"/>
    </source>
</evidence>
<dbReference type="AlphaFoldDB" id="A0A3D9T641"/>
<dbReference type="OrthoDB" id="4242284at2"/>